<organism evidence="3 4">
    <name type="scientific">Tahibacter amnicola</name>
    <dbReference type="NCBI Taxonomy" id="2976241"/>
    <lineage>
        <taxon>Bacteria</taxon>
        <taxon>Pseudomonadati</taxon>
        <taxon>Pseudomonadota</taxon>
        <taxon>Gammaproteobacteria</taxon>
        <taxon>Lysobacterales</taxon>
        <taxon>Rhodanobacteraceae</taxon>
        <taxon>Tahibacter</taxon>
    </lineage>
</organism>
<feature type="transmembrane region" description="Helical" evidence="2">
    <location>
        <begin position="110"/>
        <end position="136"/>
    </location>
</feature>
<keyword evidence="4" id="KW-1185">Reference proteome</keyword>
<dbReference type="Proteomes" id="UP001064632">
    <property type="component" value="Chromosome"/>
</dbReference>
<evidence type="ECO:0000313" key="4">
    <source>
        <dbReference type="Proteomes" id="UP001064632"/>
    </source>
</evidence>
<accession>A0ABY6BJH2</accession>
<feature type="transmembrane region" description="Helical" evidence="2">
    <location>
        <begin position="344"/>
        <end position="370"/>
    </location>
</feature>
<protein>
    <submittedName>
        <fullName evidence="3">Uncharacterized protein</fullName>
    </submittedName>
</protein>
<evidence type="ECO:0000256" key="2">
    <source>
        <dbReference type="SAM" id="Phobius"/>
    </source>
</evidence>
<keyword evidence="2" id="KW-1133">Transmembrane helix</keyword>
<keyword evidence="2" id="KW-0472">Membrane</keyword>
<gene>
    <name evidence="3" type="ORF">N4264_25160</name>
</gene>
<evidence type="ECO:0000256" key="1">
    <source>
        <dbReference type="SAM" id="MobiDB-lite"/>
    </source>
</evidence>
<proteinExistence type="predicted"/>
<name>A0ABY6BJH2_9GAMM</name>
<feature type="transmembrane region" description="Helical" evidence="2">
    <location>
        <begin position="142"/>
        <end position="162"/>
    </location>
</feature>
<dbReference type="EMBL" id="CP104694">
    <property type="protein sequence ID" value="UXI67977.1"/>
    <property type="molecule type" value="Genomic_DNA"/>
</dbReference>
<evidence type="ECO:0000313" key="3">
    <source>
        <dbReference type="EMBL" id="UXI67977.1"/>
    </source>
</evidence>
<keyword evidence="2" id="KW-0812">Transmembrane</keyword>
<sequence length="380" mass="41326">MAALHPYFREQQLVLRNRITGAWRRWPETLFHAIAWTVLAGVAVWALRRLDGDRIGLALRFVAEQPLPAGLGFAMLGFMLIRSHTLSLAQELRHGWWGAMPVAASTTRRSLLLTSLLFTTLANLAGAGVLLGIAAVSRKSQHWLPVLLLTHTVGLWLGAALGHASARRTHARPPRPRERDHSSAPVVPMPGQHAAGLRHFPEWQRRDALRRWRSGGRVWQLGAFALLIPGNEGLLSLAGLILLGISLIWYGLALRASEDVIVRSTALFAALPLPFPRLAHASVRYPFAAWLCAAALGGAGMGMQGATIPVAIGYGLVLGAASALALALTLRYRNRPRTARVRVVAEILLVISLAQVIGVFAVLAIPALIVRHYQVARSLR</sequence>
<feature type="transmembrane region" description="Helical" evidence="2">
    <location>
        <begin position="29"/>
        <end position="47"/>
    </location>
</feature>
<feature type="region of interest" description="Disordered" evidence="1">
    <location>
        <begin position="167"/>
        <end position="188"/>
    </location>
</feature>
<reference evidence="3" key="1">
    <citation type="submission" date="2022-09" db="EMBL/GenBank/DDBJ databases">
        <title>Tahibacter sp. nov., isolated from a fresh water.</title>
        <authorList>
            <person name="Baek J.H."/>
            <person name="Lee J.K."/>
            <person name="Kim J.M."/>
            <person name="Jeon C.O."/>
        </authorList>
    </citation>
    <scope>NUCLEOTIDE SEQUENCE</scope>
    <source>
        <strain evidence="3">W38</strain>
    </source>
</reference>
<feature type="transmembrane region" description="Helical" evidence="2">
    <location>
        <begin position="234"/>
        <end position="254"/>
    </location>
</feature>
<dbReference type="RefSeq" id="WP_261694945.1">
    <property type="nucleotide sequence ID" value="NZ_CP104694.1"/>
</dbReference>
<feature type="transmembrane region" description="Helical" evidence="2">
    <location>
        <begin position="312"/>
        <end position="332"/>
    </location>
</feature>